<protein>
    <submittedName>
        <fullName evidence="1">Uncharacterized protein</fullName>
    </submittedName>
</protein>
<evidence type="ECO:0000313" key="1">
    <source>
        <dbReference type="EMBL" id="VFK40012.1"/>
    </source>
</evidence>
<gene>
    <name evidence="1" type="ORF">BECKTC1821D_GA0114238_100825</name>
    <name evidence="2" type="ORF">BECKTC1821F_GA0114240_101124</name>
</gene>
<dbReference type="AlphaFoldDB" id="A0A450YEN0"/>
<name>A0A450YEN0_9GAMM</name>
<evidence type="ECO:0000313" key="2">
    <source>
        <dbReference type="EMBL" id="VFK56616.1"/>
    </source>
</evidence>
<organism evidence="1">
    <name type="scientific">Candidatus Kentrum sp. TC</name>
    <dbReference type="NCBI Taxonomy" id="2126339"/>
    <lineage>
        <taxon>Bacteria</taxon>
        <taxon>Pseudomonadati</taxon>
        <taxon>Pseudomonadota</taxon>
        <taxon>Gammaproteobacteria</taxon>
        <taxon>Candidatus Kentrum</taxon>
    </lineage>
</organism>
<dbReference type="EMBL" id="CAADFS010000008">
    <property type="protein sequence ID" value="VFK40012.1"/>
    <property type="molecule type" value="Genomic_DNA"/>
</dbReference>
<dbReference type="EMBL" id="CAADFW010000011">
    <property type="protein sequence ID" value="VFK56616.1"/>
    <property type="molecule type" value="Genomic_DNA"/>
</dbReference>
<sequence length="93" mass="10425">MPGRFAKRSNDRGCVSFHPRASNSRIFEARTVFVKEQYAKGAGKPIESGGLSMEYGIIIPQGIDHSMKRIPEIIEDELAKLRLEPIFSTALVY</sequence>
<proteinExistence type="predicted"/>
<reference evidence="1" key="1">
    <citation type="submission" date="2019-02" db="EMBL/GenBank/DDBJ databases">
        <authorList>
            <person name="Gruber-Vodicka R. H."/>
            <person name="Seah K. B. B."/>
        </authorList>
    </citation>
    <scope>NUCLEOTIDE SEQUENCE</scope>
    <source>
        <strain evidence="1">BECK_BZ123</strain>
        <strain evidence="2">BECK_BZ126</strain>
    </source>
</reference>
<accession>A0A450YEN0</accession>